<dbReference type="AlphaFoldDB" id="A0A841JNI8"/>
<sequence length="56" mass="6648">MYNKKNLNKSKLNIHNLIQKSDWSVHFFRIDFLIHRKEPGLLSESPAMLYKAGVYL</sequence>
<proteinExistence type="predicted"/>
<gene>
    <name evidence="1" type="ORF">HDF22_005327</name>
</gene>
<name>A0A841JNI8_9SPHI</name>
<accession>A0A841JNI8</accession>
<evidence type="ECO:0000313" key="2">
    <source>
        <dbReference type="Proteomes" id="UP000548326"/>
    </source>
</evidence>
<protein>
    <submittedName>
        <fullName evidence="1">Uncharacterized protein</fullName>
    </submittedName>
</protein>
<evidence type="ECO:0000313" key="1">
    <source>
        <dbReference type="EMBL" id="MBB6131176.1"/>
    </source>
</evidence>
<dbReference type="Proteomes" id="UP000548326">
    <property type="component" value="Unassembled WGS sequence"/>
</dbReference>
<organism evidence="1 2">
    <name type="scientific">Mucilaginibacter lappiensis</name>
    <dbReference type="NCBI Taxonomy" id="354630"/>
    <lineage>
        <taxon>Bacteria</taxon>
        <taxon>Pseudomonadati</taxon>
        <taxon>Bacteroidota</taxon>
        <taxon>Sphingobacteriia</taxon>
        <taxon>Sphingobacteriales</taxon>
        <taxon>Sphingobacteriaceae</taxon>
        <taxon>Mucilaginibacter</taxon>
    </lineage>
</organism>
<reference evidence="1 2" key="1">
    <citation type="submission" date="2020-08" db="EMBL/GenBank/DDBJ databases">
        <title>Genomic Encyclopedia of Type Strains, Phase IV (KMG-V): Genome sequencing to study the core and pangenomes of soil and plant-associated prokaryotes.</title>
        <authorList>
            <person name="Whitman W."/>
        </authorList>
    </citation>
    <scope>NUCLEOTIDE SEQUENCE [LARGE SCALE GENOMIC DNA]</scope>
    <source>
        <strain evidence="1 2">MP601</strain>
    </source>
</reference>
<comment type="caution">
    <text evidence="1">The sequence shown here is derived from an EMBL/GenBank/DDBJ whole genome shotgun (WGS) entry which is preliminary data.</text>
</comment>
<dbReference type="EMBL" id="JACHCA010000020">
    <property type="protein sequence ID" value="MBB6131176.1"/>
    <property type="molecule type" value="Genomic_DNA"/>
</dbReference>